<dbReference type="InterPro" id="IPR052360">
    <property type="entry name" value="Transcr_Regulatory_Proteins"/>
</dbReference>
<dbReference type="PANTHER" id="PTHR36206">
    <property type="entry name" value="ASPERCRYPTIN BIOSYNTHESIS CLUSTER-SPECIFIC TRANSCRIPTION REGULATOR ATNN-RELATED"/>
    <property type="match status" value="1"/>
</dbReference>
<evidence type="ECO:0000313" key="7">
    <source>
        <dbReference type="EMBL" id="KAJ4250232.1"/>
    </source>
</evidence>
<evidence type="ECO:0000256" key="2">
    <source>
        <dbReference type="ARBA" id="ARBA00022833"/>
    </source>
</evidence>
<sequence>MQFATYEPAVRHAIVTISLLYEQLPSTPSRLGNLRAPIQLQHQQLILTHYNDAIKLVRSMTAADQLPLVLLLCILFVGIEMLQSNPRLAIQHFNMVFEPDEMEYDKYLGRFKRIQDILVSVASDMPTQTLTSGNSSSKFTMEMAWVPIVSFCTLKCRDLGIRLKMWNTLPILGTSRESLWELSLMIPILKHVIEMEHGLPQGQIDGLEDTGLTDLPPGSLRIKHMWIQSKLTRLMIGEQLRLGRFVGFLLPGDDGEVHSLTEFLDETEYIPG</sequence>
<keyword evidence="2" id="KW-0862">Zinc</keyword>
<dbReference type="Proteomes" id="UP001152049">
    <property type="component" value="Unassembled WGS sequence"/>
</dbReference>
<proteinExistence type="predicted"/>
<comment type="caution">
    <text evidence="7">The sequence shown here is derived from an EMBL/GenBank/DDBJ whole genome shotgun (WGS) entry which is preliminary data.</text>
</comment>
<evidence type="ECO:0000256" key="5">
    <source>
        <dbReference type="ARBA" id="ARBA00023163"/>
    </source>
</evidence>
<keyword evidence="5" id="KW-0804">Transcription</keyword>
<name>A0A9W8RPZ8_9HYPO</name>
<evidence type="ECO:0000256" key="3">
    <source>
        <dbReference type="ARBA" id="ARBA00023015"/>
    </source>
</evidence>
<evidence type="ECO:0000313" key="8">
    <source>
        <dbReference type="Proteomes" id="UP001152049"/>
    </source>
</evidence>
<dbReference type="GO" id="GO:0003677">
    <property type="term" value="F:DNA binding"/>
    <property type="evidence" value="ECO:0007669"/>
    <property type="project" value="UniProtKB-KW"/>
</dbReference>
<keyword evidence="8" id="KW-1185">Reference proteome</keyword>
<keyword evidence="4" id="KW-0238">DNA-binding</keyword>
<accession>A0A9W8RPZ8</accession>
<evidence type="ECO:0000256" key="4">
    <source>
        <dbReference type="ARBA" id="ARBA00023125"/>
    </source>
</evidence>
<organism evidence="7 8">
    <name type="scientific">Fusarium torreyae</name>
    <dbReference type="NCBI Taxonomy" id="1237075"/>
    <lineage>
        <taxon>Eukaryota</taxon>
        <taxon>Fungi</taxon>
        <taxon>Dikarya</taxon>
        <taxon>Ascomycota</taxon>
        <taxon>Pezizomycotina</taxon>
        <taxon>Sordariomycetes</taxon>
        <taxon>Hypocreomycetidae</taxon>
        <taxon>Hypocreales</taxon>
        <taxon>Nectriaceae</taxon>
        <taxon>Fusarium</taxon>
    </lineage>
</organism>
<reference evidence="7" key="1">
    <citation type="submission" date="2022-09" db="EMBL/GenBank/DDBJ databases">
        <title>Fusarium specimens isolated from Avocado Roots.</title>
        <authorList>
            <person name="Stajich J."/>
            <person name="Roper C."/>
            <person name="Heimlech-Rivalta G."/>
        </authorList>
    </citation>
    <scope>NUCLEOTIDE SEQUENCE</scope>
    <source>
        <strain evidence="7">CF00136</strain>
    </source>
</reference>
<keyword evidence="3" id="KW-0805">Transcription regulation</keyword>
<protein>
    <submittedName>
        <fullName evidence="7">Uncharacterized protein</fullName>
    </submittedName>
</protein>
<dbReference type="OrthoDB" id="2593732at2759"/>
<evidence type="ECO:0000256" key="6">
    <source>
        <dbReference type="ARBA" id="ARBA00023242"/>
    </source>
</evidence>
<gene>
    <name evidence="7" type="ORF">NW762_012047</name>
</gene>
<dbReference type="GO" id="GO:0046872">
    <property type="term" value="F:metal ion binding"/>
    <property type="evidence" value="ECO:0007669"/>
    <property type="project" value="UniProtKB-KW"/>
</dbReference>
<keyword evidence="6" id="KW-0539">Nucleus</keyword>
<dbReference type="PANTHER" id="PTHR36206:SF12">
    <property type="entry name" value="ASPERCRYPTIN BIOSYNTHESIS CLUSTER-SPECIFIC TRANSCRIPTION REGULATOR ATNN-RELATED"/>
    <property type="match status" value="1"/>
</dbReference>
<dbReference type="AlphaFoldDB" id="A0A9W8RPZ8"/>
<keyword evidence="1" id="KW-0479">Metal-binding</keyword>
<dbReference type="EMBL" id="JAOQAZ010000031">
    <property type="protein sequence ID" value="KAJ4250232.1"/>
    <property type="molecule type" value="Genomic_DNA"/>
</dbReference>
<evidence type="ECO:0000256" key="1">
    <source>
        <dbReference type="ARBA" id="ARBA00022723"/>
    </source>
</evidence>